<dbReference type="InterPro" id="IPR010573">
    <property type="entry name" value="MFS_Str1/Tri12-like"/>
</dbReference>
<organism evidence="8 9">
    <name type="scientific">Dactylonectria macrodidyma</name>
    <dbReference type="NCBI Taxonomy" id="307937"/>
    <lineage>
        <taxon>Eukaryota</taxon>
        <taxon>Fungi</taxon>
        <taxon>Dikarya</taxon>
        <taxon>Ascomycota</taxon>
        <taxon>Pezizomycotina</taxon>
        <taxon>Sordariomycetes</taxon>
        <taxon>Hypocreomycetidae</taxon>
        <taxon>Hypocreales</taxon>
        <taxon>Nectriaceae</taxon>
        <taxon>Dactylonectria</taxon>
    </lineage>
</organism>
<dbReference type="EMBL" id="JAGMUV010000013">
    <property type="protein sequence ID" value="KAH7136209.1"/>
    <property type="molecule type" value="Genomic_DNA"/>
</dbReference>
<feature type="transmembrane region" description="Helical" evidence="6">
    <location>
        <begin position="305"/>
        <end position="328"/>
    </location>
</feature>
<feature type="transmembrane region" description="Helical" evidence="6">
    <location>
        <begin position="272"/>
        <end position="293"/>
    </location>
</feature>
<evidence type="ECO:0000256" key="5">
    <source>
        <dbReference type="ARBA" id="ARBA00023136"/>
    </source>
</evidence>
<dbReference type="AlphaFoldDB" id="A0A9P9EBF4"/>
<reference evidence="8" key="1">
    <citation type="journal article" date="2021" name="Nat. Commun.">
        <title>Genetic determinants of endophytism in the Arabidopsis root mycobiome.</title>
        <authorList>
            <person name="Mesny F."/>
            <person name="Miyauchi S."/>
            <person name="Thiergart T."/>
            <person name="Pickel B."/>
            <person name="Atanasova L."/>
            <person name="Karlsson M."/>
            <person name="Huettel B."/>
            <person name="Barry K.W."/>
            <person name="Haridas S."/>
            <person name="Chen C."/>
            <person name="Bauer D."/>
            <person name="Andreopoulos W."/>
            <person name="Pangilinan J."/>
            <person name="LaButti K."/>
            <person name="Riley R."/>
            <person name="Lipzen A."/>
            <person name="Clum A."/>
            <person name="Drula E."/>
            <person name="Henrissat B."/>
            <person name="Kohler A."/>
            <person name="Grigoriev I.V."/>
            <person name="Martin F.M."/>
            <person name="Hacquard S."/>
        </authorList>
    </citation>
    <scope>NUCLEOTIDE SEQUENCE</scope>
    <source>
        <strain evidence="8">MPI-CAGE-AT-0147</strain>
    </source>
</reference>
<dbReference type="PROSITE" id="PS50850">
    <property type="entry name" value="MFS"/>
    <property type="match status" value="1"/>
</dbReference>
<feature type="transmembrane region" description="Helical" evidence="6">
    <location>
        <begin position="401"/>
        <end position="420"/>
    </location>
</feature>
<feature type="transmembrane region" description="Helical" evidence="6">
    <location>
        <begin position="247"/>
        <end position="266"/>
    </location>
</feature>
<sequence length="467" mass="49401">MVIGGQVMNGLGIGCAFLTNPLLQEIVPKSHRPIAVGFSTLASAGSFIGAPIIEGVFIQQAIGGALEGWRVGFYVGAGIFCISFITLYFFYTPMPRPNVHGLNVIQRLLKLDWIGIFLGCFGLTLFLVGINYGGNPYEWTSGIVLGTLITGLGLLVSFGLWEWRGTSTGVLPHAVFQDRNYNTSLIIRVSGGFALYGCQAYLPQMAVYVFGTDGLTTAVWQLPLNISSISGAVLAAVILCFYKEARWISAGLLLVLAFGGGLMILVKPGINMALWIVPSILMGLAIGAEAALITIICGLTSPNELIGTAVCIGTAAGFIGASIATTMYGQISNAKVKQLLIPAISKAAVTAGLPESSLTDFLTAFSYQSADAIAAVPGATAEVVKAVTRASRLAYAEAYTYIWYTLIAFAVTSTLGCFLFTRTTHYFTNEVAAPVQERRVLAPHNRQSQAGGVVAGGEHGIERRVSS</sequence>
<evidence type="ECO:0000259" key="7">
    <source>
        <dbReference type="PROSITE" id="PS50850"/>
    </source>
</evidence>
<accession>A0A9P9EBF4</accession>
<keyword evidence="4 6" id="KW-1133">Transmembrane helix</keyword>
<feature type="transmembrane region" description="Helical" evidence="6">
    <location>
        <begin position="222"/>
        <end position="242"/>
    </location>
</feature>
<dbReference type="OrthoDB" id="2587356at2759"/>
<evidence type="ECO:0000256" key="2">
    <source>
        <dbReference type="ARBA" id="ARBA00022448"/>
    </source>
</evidence>
<dbReference type="InterPro" id="IPR020846">
    <property type="entry name" value="MFS_dom"/>
</dbReference>
<dbReference type="SUPFAM" id="SSF103473">
    <property type="entry name" value="MFS general substrate transporter"/>
    <property type="match status" value="1"/>
</dbReference>
<feature type="transmembrane region" description="Helical" evidence="6">
    <location>
        <begin position="35"/>
        <end position="53"/>
    </location>
</feature>
<evidence type="ECO:0000256" key="3">
    <source>
        <dbReference type="ARBA" id="ARBA00022692"/>
    </source>
</evidence>
<dbReference type="GO" id="GO:0005886">
    <property type="term" value="C:plasma membrane"/>
    <property type="evidence" value="ECO:0007669"/>
    <property type="project" value="TreeGrafter"/>
</dbReference>
<feature type="transmembrane region" description="Helical" evidence="6">
    <location>
        <begin position="181"/>
        <end position="202"/>
    </location>
</feature>
<dbReference type="InterPro" id="IPR036259">
    <property type="entry name" value="MFS_trans_sf"/>
</dbReference>
<keyword evidence="9" id="KW-1185">Reference proteome</keyword>
<feature type="transmembrane region" description="Helical" evidence="6">
    <location>
        <begin position="73"/>
        <end position="91"/>
    </location>
</feature>
<dbReference type="Pfam" id="PF06609">
    <property type="entry name" value="TRI12"/>
    <property type="match status" value="1"/>
</dbReference>
<comment type="subcellular location">
    <subcellularLocation>
        <location evidence="1">Membrane</location>
        <topology evidence="1">Multi-pass membrane protein</topology>
    </subcellularLocation>
</comment>
<protein>
    <submittedName>
        <fullName evidence="8">Fungal trichothecene efflux pump-domain-containing protein</fullName>
    </submittedName>
</protein>
<feature type="transmembrane region" description="Helical" evidence="6">
    <location>
        <begin position="139"/>
        <end position="161"/>
    </location>
</feature>
<feature type="domain" description="Major facilitator superfamily (MFS) profile" evidence="7">
    <location>
        <begin position="1"/>
        <end position="425"/>
    </location>
</feature>
<keyword evidence="3 6" id="KW-0812">Transmembrane</keyword>
<evidence type="ECO:0000256" key="4">
    <source>
        <dbReference type="ARBA" id="ARBA00022989"/>
    </source>
</evidence>
<proteinExistence type="predicted"/>
<evidence type="ECO:0000313" key="9">
    <source>
        <dbReference type="Proteomes" id="UP000738349"/>
    </source>
</evidence>
<keyword evidence="5 6" id="KW-0472">Membrane</keyword>
<dbReference type="Gene3D" id="1.20.1250.20">
    <property type="entry name" value="MFS general substrate transporter like domains"/>
    <property type="match status" value="1"/>
</dbReference>
<evidence type="ECO:0000256" key="1">
    <source>
        <dbReference type="ARBA" id="ARBA00004141"/>
    </source>
</evidence>
<evidence type="ECO:0000256" key="6">
    <source>
        <dbReference type="SAM" id="Phobius"/>
    </source>
</evidence>
<dbReference type="PANTHER" id="PTHR23501">
    <property type="entry name" value="MAJOR FACILITATOR SUPERFAMILY"/>
    <property type="match status" value="1"/>
</dbReference>
<dbReference type="PANTHER" id="PTHR23501:SF195">
    <property type="entry name" value="PEP5"/>
    <property type="match status" value="1"/>
</dbReference>
<keyword evidence="2" id="KW-0813">Transport</keyword>
<dbReference type="Proteomes" id="UP000738349">
    <property type="component" value="Unassembled WGS sequence"/>
</dbReference>
<gene>
    <name evidence="8" type="ORF">EDB81DRAFT_657322</name>
</gene>
<dbReference type="GO" id="GO:0022857">
    <property type="term" value="F:transmembrane transporter activity"/>
    <property type="evidence" value="ECO:0007669"/>
    <property type="project" value="InterPro"/>
</dbReference>
<feature type="transmembrane region" description="Helical" evidence="6">
    <location>
        <begin position="111"/>
        <end position="133"/>
    </location>
</feature>
<comment type="caution">
    <text evidence="8">The sequence shown here is derived from an EMBL/GenBank/DDBJ whole genome shotgun (WGS) entry which is preliminary data.</text>
</comment>
<name>A0A9P9EBF4_9HYPO</name>
<evidence type="ECO:0000313" key="8">
    <source>
        <dbReference type="EMBL" id="KAH7136209.1"/>
    </source>
</evidence>